<keyword evidence="7" id="KW-1185">Reference proteome</keyword>
<dbReference type="OrthoDB" id="9809318at2"/>
<proteinExistence type="predicted"/>
<dbReference type="Gene3D" id="2.40.50.40">
    <property type="match status" value="1"/>
</dbReference>
<gene>
    <name evidence="5" type="ORF">G4D61_00700</name>
    <name evidence="4" type="ORF">NG54_01605</name>
</gene>
<protein>
    <submittedName>
        <fullName evidence="5">Response regulator transcription factor</fullName>
    </submittedName>
    <submittedName>
        <fullName evidence="4">Two-component response regulator</fullName>
    </submittedName>
</protein>
<dbReference type="InterPro" id="IPR001789">
    <property type="entry name" value="Sig_transdc_resp-reg_receiver"/>
</dbReference>
<dbReference type="GO" id="GO:0003677">
    <property type="term" value="F:DNA binding"/>
    <property type="evidence" value="ECO:0007669"/>
    <property type="project" value="InterPro"/>
</dbReference>
<evidence type="ECO:0000259" key="3">
    <source>
        <dbReference type="PROSITE" id="PS50930"/>
    </source>
</evidence>
<evidence type="ECO:0000313" key="7">
    <source>
        <dbReference type="Proteomes" id="UP000476934"/>
    </source>
</evidence>
<evidence type="ECO:0000256" key="1">
    <source>
        <dbReference type="PROSITE-ProRule" id="PRU00169"/>
    </source>
</evidence>
<dbReference type="EMBL" id="JAAIWK010000001">
    <property type="protein sequence ID" value="NEY18486.1"/>
    <property type="molecule type" value="Genomic_DNA"/>
</dbReference>
<dbReference type="SUPFAM" id="SSF52172">
    <property type="entry name" value="CheY-like"/>
    <property type="match status" value="1"/>
</dbReference>
<feature type="modified residue" description="4-aspartylphosphate" evidence="1">
    <location>
        <position position="54"/>
    </location>
</feature>
<name>A0A0A6Y3G5_9BACI</name>
<dbReference type="STRING" id="363870.NG54_01605"/>
<reference evidence="4 6" key="1">
    <citation type="submission" date="2014-10" db="EMBL/GenBank/DDBJ databases">
        <title>Draft genome of phytase producing Bacillus ginsengihumi strain M2.11.</title>
        <authorList>
            <person name="Toymentseva A."/>
            <person name="Boulygina E.A."/>
            <person name="Kazakov S.V."/>
            <person name="Kayumov I."/>
            <person name="Suleimanova A.D."/>
            <person name="Mardanova A.M."/>
            <person name="Maria S.N."/>
            <person name="Sergey M.Y."/>
            <person name="Sharipova M.R."/>
        </authorList>
    </citation>
    <scope>NUCLEOTIDE SEQUENCE [LARGE SCALE GENOMIC DNA]</scope>
    <source>
        <strain evidence="4 6">M2.11</strain>
    </source>
</reference>
<dbReference type="Pfam" id="PF04397">
    <property type="entry name" value="LytTR"/>
    <property type="match status" value="1"/>
</dbReference>
<dbReference type="PANTHER" id="PTHR37299">
    <property type="entry name" value="TRANSCRIPTIONAL REGULATOR-RELATED"/>
    <property type="match status" value="1"/>
</dbReference>
<evidence type="ECO:0000259" key="2">
    <source>
        <dbReference type="PROSITE" id="PS50110"/>
    </source>
</evidence>
<dbReference type="Gene3D" id="3.40.50.2300">
    <property type="match status" value="1"/>
</dbReference>
<accession>A0A0A6Y3G5</accession>
<dbReference type="AlphaFoldDB" id="A0A0A6Y3G5"/>
<feature type="domain" description="Response regulatory" evidence="2">
    <location>
        <begin position="3"/>
        <end position="117"/>
    </location>
</feature>
<dbReference type="InterPro" id="IPR007492">
    <property type="entry name" value="LytTR_DNA-bd_dom"/>
</dbReference>
<dbReference type="Pfam" id="PF00072">
    <property type="entry name" value="Response_reg"/>
    <property type="match status" value="1"/>
</dbReference>
<evidence type="ECO:0000313" key="5">
    <source>
        <dbReference type="EMBL" id="NEY18486.1"/>
    </source>
</evidence>
<feature type="domain" description="HTH LytTR-type" evidence="3">
    <location>
        <begin position="140"/>
        <end position="244"/>
    </location>
</feature>
<evidence type="ECO:0000313" key="4">
    <source>
        <dbReference type="EMBL" id="KHD86777.1"/>
    </source>
</evidence>
<dbReference type="EMBL" id="JRUN01000002">
    <property type="protein sequence ID" value="KHD86777.1"/>
    <property type="molecule type" value="Genomic_DNA"/>
</dbReference>
<dbReference type="Proteomes" id="UP000030588">
    <property type="component" value="Unassembled WGS sequence"/>
</dbReference>
<keyword evidence="1" id="KW-0597">Phosphoprotein</keyword>
<organism evidence="4 6">
    <name type="scientific">Heyndrickxia ginsengihumi</name>
    <dbReference type="NCBI Taxonomy" id="363870"/>
    <lineage>
        <taxon>Bacteria</taxon>
        <taxon>Bacillati</taxon>
        <taxon>Bacillota</taxon>
        <taxon>Bacilli</taxon>
        <taxon>Bacillales</taxon>
        <taxon>Bacillaceae</taxon>
        <taxon>Heyndrickxia</taxon>
    </lineage>
</organism>
<dbReference type="PANTHER" id="PTHR37299:SF1">
    <property type="entry name" value="STAGE 0 SPORULATION PROTEIN A HOMOLOG"/>
    <property type="match status" value="1"/>
</dbReference>
<dbReference type="InterPro" id="IPR046947">
    <property type="entry name" value="LytR-like"/>
</dbReference>
<dbReference type="GO" id="GO:0000156">
    <property type="term" value="F:phosphorelay response regulator activity"/>
    <property type="evidence" value="ECO:0007669"/>
    <property type="project" value="InterPro"/>
</dbReference>
<dbReference type="InterPro" id="IPR011006">
    <property type="entry name" value="CheY-like_superfamily"/>
</dbReference>
<dbReference type="SMART" id="SM00850">
    <property type="entry name" value="LytTR"/>
    <property type="match status" value="1"/>
</dbReference>
<sequence length="244" mass="27875">MLRAFVVDDEVLARDELIYLLKKTGKVKIVGEAESVQDAIDKMSALAVDVLFVDMMLTNELGLELVERVKQSNQKLQIVFATAYDDYAVKAFDLNAADYLLKPFDEKRVQQAVEKMIANDRRNETKDLHVSVNGKPVDKLAITVDERMIILPIVDLLYIESIDGSTIVTTNTEKYTVAETLVNVEKKLQMTSITRVHRSYLVNLEAIVEIRPWFHSTYNLMMKDGAKIPVSRTYKHVLKQFIHI</sequence>
<dbReference type="Proteomes" id="UP000476934">
    <property type="component" value="Unassembled WGS sequence"/>
</dbReference>
<dbReference type="PROSITE" id="PS50110">
    <property type="entry name" value="RESPONSE_REGULATORY"/>
    <property type="match status" value="1"/>
</dbReference>
<dbReference type="RefSeq" id="WP_025727430.1">
    <property type="nucleotide sequence ID" value="NZ_JAAIWK010000001.1"/>
</dbReference>
<dbReference type="Gene3D" id="2.20.25.10">
    <property type="match status" value="1"/>
</dbReference>
<reference evidence="5 7" key="2">
    <citation type="submission" date="2020-02" db="EMBL/GenBank/DDBJ databases">
        <authorList>
            <person name="Feng H."/>
        </authorList>
    </citation>
    <scope>NUCLEOTIDE SEQUENCE [LARGE SCALE GENOMIC DNA]</scope>
    <source>
        <strain evidence="5 7">Gsoil 114</strain>
    </source>
</reference>
<reference evidence="5 7" key="3">
    <citation type="submission" date="2020-03" db="EMBL/GenBank/DDBJ databases">
        <title>Bacillus aquiflavi sp. nov., isolated from yellow water of strong flavor Chinese baijiu in Yibin region of China.</title>
        <authorList>
            <person name="Xie J."/>
        </authorList>
    </citation>
    <scope>NUCLEOTIDE SEQUENCE [LARGE SCALE GENOMIC DNA]</scope>
    <source>
        <strain evidence="5 7">Gsoil 114</strain>
    </source>
</reference>
<comment type="caution">
    <text evidence="4">The sequence shown here is derived from an EMBL/GenBank/DDBJ whole genome shotgun (WGS) entry which is preliminary data.</text>
</comment>
<dbReference type="PROSITE" id="PS50930">
    <property type="entry name" value="HTH_LYTTR"/>
    <property type="match status" value="1"/>
</dbReference>
<dbReference type="SMART" id="SM00448">
    <property type="entry name" value="REC"/>
    <property type="match status" value="1"/>
</dbReference>
<evidence type="ECO:0000313" key="6">
    <source>
        <dbReference type="Proteomes" id="UP000030588"/>
    </source>
</evidence>